<keyword evidence="4" id="KW-0067">ATP-binding</keyword>
<dbReference type="InterPro" id="IPR036869">
    <property type="entry name" value="J_dom_sf"/>
</dbReference>
<keyword evidence="1" id="KW-0547">Nucleotide-binding</keyword>
<dbReference type="PANTHER" id="PTHR18934">
    <property type="entry name" value="ATP-DEPENDENT RNA HELICASE"/>
    <property type="match status" value="1"/>
</dbReference>
<feature type="compositionally biased region" description="Basic and acidic residues" evidence="5">
    <location>
        <begin position="1"/>
        <end position="10"/>
    </location>
</feature>
<dbReference type="OrthoDB" id="432505at2759"/>
<feature type="domain" description="J" evidence="6">
    <location>
        <begin position="303"/>
        <end position="373"/>
    </location>
</feature>
<feature type="compositionally biased region" description="Acidic residues" evidence="5">
    <location>
        <begin position="132"/>
        <end position="151"/>
    </location>
</feature>
<evidence type="ECO:0000256" key="4">
    <source>
        <dbReference type="ARBA" id="ARBA00022840"/>
    </source>
</evidence>
<reference evidence="7 8" key="1">
    <citation type="submission" date="2016-02" db="EMBL/GenBank/DDBJ databases">
        <title>Genome analysis of coral dinoflagellate symbionts highlights evolutionary adaptations to a symbiotic lifestyle.</title>
        <authorList>
            <person name="Aranda M."/>
            <person name="Li Y."/>
            <person name="Liew Y.J."/>
            <person name="Baumgarten S."/>
            <person name="Simakov O."/>
            <person name="Wilson M."/>
            <person name="Piel J."/>
            <person name="Ashoor H."/>
            <person name="Bougouffa S."/>
            <person name="Bajic V.B."/>
            <person name="Ryu T."/>
            <person name="Ravasi T."/>
            <person name="Bayer T."/>
            <person name="Micklem G."/>
            <person name="Kim H."/>
            <person name="Bhak J."/>
            <person name="Lajeunesse T.C."/>
            <person name="Voolstra C.R."/>
        </authorList>
    </citation>
    <scope>NUCLEOTIDE SEQUENCE [LARGE SCALE GENOMIC DNA]</scope>
    <source>
        <strain evidence="7 8">CCMP2467</strain>
    </source>
</reference>
<dbReference type="SUPFAM" id="SSF46565">
    <property type="entry name" value="Chaperone J-domain"/>
    <property type="match status" value="1"/>
</dbReference>
<dbReference type="PROSITE" id="PS50076">
    <property type="entry name" value="DNAJ_2"/>
    <property type="match status" value="1"/>
</dbReference>
<keyword evidence="2" id="KW-0378">Hydrolase</keyword>
<evidence type="ECO:0000256" key="2">
    <source>
        <dbReference type="ARBA" id="ARBA00022801"/>
    </source>
</evidence>
<dbReference type="CDD" id="cd06257">
    <property type="entry name" value="DnaJ"/>
    <property type="match status" value="1"/>
</dbReference>
<evidence type="ECO:0000256" key="1">
    <source>
        <dbReference type="ARBA" id="ARBA00022741"/>
    </source>
</evidence>
<dbReference type="Pfam" id="PF12796">
    <property type="entry name" value="Ank_2"/>
    <property type="match status" value="1"/>
</dbReference>
<dbReference type="SUPFAM" id="SSF48403">
    <property type="entry name" value="Ankyrin repeat"/>
    <property type="match status" value="1"/>
</dbReference>
<dbReference type="SUPFAM" id="SSF52540">
    <property type="entry name" value="P-loop containing nucleoside triphosphate hydrolases"/>
    <property type="match status" value="2"/>
</dbReference>
<evidence type="ECO:0000313" key="7">
    <source>
        <dbReference type="EMBL" id="OLQ15598.1"/>
    </source>
</evidence>
<feature type="region of interest" description="Disordered" evidence="5">
    <location>
        <begin position="1620"/>
        <end position="1666"/>
    </location>
</feature>
<dbReference type="EMBL" id="LSRX01000001">
    <property type="protein sequence ID" value="OLQ15598.1"/>
    <property type="molecule type" value="Genomic_DNA"/>
</dbReference>
<dbReference type="SMART" id="SM00271">
    <property type="entry name" value="DnaJ"/>
    <property type="match status" value="1"/>
</dbReference>
<dbReference type="GO" id="GO:0016787">
    <property type="term" value="F:hydrolase activity"/>
    <property type="evidence" value="ECO:0007669"/>
    <property type="project" value="UniProtKB-KW"/>
</dbReference>
<protein>
    <submittedName>
        <fullName evidence="7">Putative ATP-dependent RNA helicase PB1A10.06c</fullName>
    </submittedName>
</protein>
<dbReference type="Pfam" id="PF00226">
    <property type="entry name" value="DnaJ"/>
    <property type="match status" value="1"/>
</dbReference>
<evidence type="ECO:0000256" key="3">
    <source>
        <dbReference type="ARBA" id="ARBA00022806"/>
    </source>
</evidence>
<evidence type="ECO:0000259" key="6">
    <source>
        <dbReference type="PROSITE" id="PS50076"/>
    </source>
</evidence>
<name>A0A1Q9F7D6_SYMMI</name>
<dbReference type="GO" id="GO:0005730">
    <property type="term" value="C:nucleolus"/>
    <property type="evidence" value="ECO:0007669"/>
    <property type="project" value="TreeGrafter"/>
</dbReference>
<dbReference type="Gene3D" id="1.10.287.110">
    <property type="entry name" value="DnaJ domain"/>
    <property type="match status" value="1"/>
</dbReference>
<gene>
    <name evidence="7" type="ORF">AK812_SmicGene26</name>
</gene>
<dbReference type="PANTHER" id="PTHR18934:SF99">
    <property type="entry name" value="ATP-DEPENDENT RNA HELICASE DHX37-RELATED"/>
    <property type="match status" value="1"/>
</dbReference>
<feature type="region of interest" description="Disordered" evidence="5">
    <location>
        <begin position="1"/>
        <end position="59"/>
    </location>
</feature>
<keyword evidence="3 7" id="KW-0347">Helicase</keyword>
<sequence length="1809" mass="198387">MAGLHDESSEPPRLASDTNAEVLPSRREKAPKAAPEAEEVKKMSKRKKRKLEQLAQKQASKELRTQVLEELKAVQLTAEQAELLRASQSTRLSKRQQKAMAQRRAQLGVPLTSDMKDKLKRRPRQLRRHEDGEDEEGSIDAEGDEVSSEDEGLARSSSMKGAGTSTTFPPEAMARPGPSAAKAQPQVKPKAKAEAKALAPGPAPQPLIPVRVQRTASIEEQRSRLPAVMMEQEFVEMVLSNDVMLVCGDTGCGKSTQVPQFLYEHHFGSFAMPWRPYNSAWAWSMCALALSQSAAKQLPRLEDARELFASHLPCPPEQLRRVYLRLALLYHPDKCSPEEQREATELFQAIAAAYEELLQPEPGQLRRVKSRVAAAAELGELQELRRLLEEDAGRATELDDLGVCPLMFACAGGCLEAVGLLAEFRADVQAKNPINWSVLLYASLGNHAHVVSWLVEQGVEVTSHELVLAAYTGNAVSLAALLDRYKWSVTDLRTESGKSLLHLACEGMCFLKRSAEDHALCVDLVLQQRIPIDQAEPKQGRSCLQNYVDDVRWTTRNFEASDAHMWALERLCEEGASVSREDSAGHSALSLADANGLKKVREILFMYVCGVCNGDESLIGVTQPRRVAAISVSQRVGQELNQSERVGYQVRYDKSYSTKDMRIKFMTDGILLREVQADFLCRKYAAIVIDEWAMKEQFSSSECTMNNLTEHTVLGRIGTVAMGLGCGGVYEKVKLVTAPGMLDVPYDVGDENCSGAPLAKYLSPMLCVASNVVDGYLSRMPTCHGEQRISCYYSNSDCTGSQMCGGSATDLNKCYASGGGRYAISSILGSDDEVAELCTTTTTTAFAGISGTISIYTDGGCSVLGSTEPINLGPCTLTGSTSSIDFTCMEGSIAYNAYSTDDCSGEATTQVLEQGPCIPMDNGTSSWIVAFPGCTGLQAGHKHLAVVRVFSTEEELQLLMDSVEKWDKAGAIPCTTKSSMSEIDLILVYSKDLEADAEAKSIVGAIEAAFHSDVYGWMSCFSNIKSMSANLNPEQDVYDNRGYTTNKHWVSGPNAVFSKIMMAMMEGEFNDTYDIFFLMEMDAVPIKDHWLDQFEMEAHEMADNGMAIRGSQYLGDKWDLFKSVMPTYLVEHINGNAMYNLKHPWTKAVAFDAFHSMDDGSMMEEMAFDVAFAMITMDAMSGNTSQFAAAWAAAGGNNQTYNWDSMLVGNYANTLLNTSFEFPTYIRHGSSKNLFANLDDEHVTLGVAVFDHQGHLKDTIPTHHPFKKILALTYYPHPQQMDMYEAPVGNVTMTTQAATGDPFYHLCETARLVDTKWFALTDNYHIIKASMLQAEGLFSITLNYHHDKYEVLYKTDDARMFCDAWDLATGSTASESWAICSLSFGPTGDDYIAWKISVDQNITEEFTPKDKTRYGWRAWTSLWNPAPVDSRECTPMLYGPKEYLETLGNISHCAVDYVENAAACESDTTCVWKAMFESGVCFQDPKISVTTTTTMAGVTYSTIEVTLPLTVDDAAAILNNATVQDAMKQGFATAMEVPVEDVMLEIQAARRLSSHTRKLQTELLAVFTVIMPSLEDAIVKQVEIETLSLEATNEAIASAVASTGFSGALEVTGKTTMRVAGPTTTTTTTTTTQAGNTTTTEGGDDGDAGDDGDDGDDGDEQPPSSAIAGSASAAVLGLAAKQFIHIDFPRVPNKTHRHAHERGVNCDILIGLLSRAVQRRRKDYEEAVAANRRNAAKGATGTQESQIPSPPLKLVIMSATLRLCDFTENQQLFPMPPPVLRIDARTFPVTVHFARRTDDDYIKVGAVKT</sequence>
<dbReference type="GO" id="GO:0004386">
    <property type="term" value="F:helicase activity"/>
    <property type="evidence" value="ECO:0007669"/>
    <property type="project" value="UniProtKB-KW"/>
</dbReference>
<organism evidence="7 8">
    <name type="scientific">Symbiodinium microadriaticum</name>
    <name type="common">Dinoflagellate</name>
    <name type="synonym">Zooxanthella microadriatica</name>
    <dbReference type="NCBI Taxonomy" id="2951"/>
    <lineage>
        <taxon>Eukaryota</taxon>
        <taxon>Sar</taxon>
        <taxon>Alveolata</taxon>
        <taxon>Dinophyceae</taxon>
        <taxon>Suessiales</taxon>
        <taxon>Symbiodiniaceae</taxon>
        <taxon>Symbiodinium</taxon>
    </lineage>
</organism>
<dbReference type="GO" id="GO:0003723">
    <property type="term" value="F:RNA binding"/>
    <property type="evidence" value="ECO:0007669"/>
    <property type="project" value="TreeGrafter"/>
</dbReference>
<dbReference type="SMART" id="SM00248">
    <property type="entry name" value="ANK"/>
    <property type="match status" value="3"/>
</dbReference>
<dbReference type="InterPro" id="IPR027417">
    <property type="entry name" value="P-loop_NTPase"/>
</dbReference>
<evidence type="ECO:0000256" key="5">
    <source>
        <dbReference type="SAM" id="MobiDB-lite"/>
    </source>
</evidence>
<feature type="compositionally biased region" description="Polar residues" evidence="5">
    <location>
        <begin position="155"/>
        <end position="168"/>
    </location>
</feature>
<comment type="caution">
    <text evidence="7">The sequence shown here is derived from an EMBL/GenBank/DDBJ whole genome shotgun (WGS) entry which is preliminary data.</text>
</comment>
<feature type="compositionally biased region" description="Low complexity" evidence="5">
    <location>
        <begin position="1623"/>
        <end position="1640"/>
    </location>
</feature>
<dbReference type="Gene3D" id="1.25.40.20">
    <property type="entry name" value="Ankyrin repeat-containing domain"/>
    <property type="match status" value="2"/>
</dbReference>
<feature type="compositionally biased region" description="Basic residues" evidence="5">
    <location>
        <begin position="118"/>
        <end position="127"/>
    </location>
</feature>
<dbReference type="Proteomes" id="UP000186817">
    <property type="component" value="Unassembled WGS sequence"/>
</dbReference>
<dbReference type="GO" id="GO:0000462">
    <property type="term" value="P:maturation of SSU-rRNA from tricistronic rRNA transcript (SSU-rRNA, 5.8S rRNA, LSU-rRNA)"/>
    <property type="evidence" value="ECO:0007669"/>
    <property type="project" value="TreeGrafter"/>
</dbReference>
<evidence type="ECO:0000313" key="8">
    <source>
        <dbReference type="Proteomes" id="UP000186817"/>
    </source>
</evidence>
<dbReference type="InterPro" id="IPR001623">
    <property type="entry name" value="DnaJ_domain"/>
</dbReference>
<dbReference type="Gene3D" id="3.40.50.300">
    <property type="entry name" value="P-loop containing nucleotide triphosphate hydrolases"/>
    <property type="match status" value="3"/>
</dbReference>
<keyword evidence="8" id="KW-1185">Reference proteome</keyword>
<proteinExistence type="predicted"/>
<feature type="region of interest" description="Disordered" evidence="5">
    <location>
        <begin position="85"/>
        <end position="207"/>
    </location>
</feature>
<dbReference type="InterPro" id="IPR002110">
    <property type="entry name" value="Ankyrin_rpt"/>
</dbReference>
<accession>A0A1Q9F7D6</accession>
<dbReference type="InterPro" id="IPR036770">
    <property type="entry name" value="Ankyrin_rpt-contain_sf"/>
</dbReference>
<dbReference type="GO" id="GO:0005524">
    <property type="term" value="F:ATP binding"/>
    <property type="evidence" value="ECO:0007669"/>
    <property type="project" value="UniProtKB-KW"/>
</dbReference>
<feature type="compositionally biased region" description="Acidic residues" evidence="5">
    <location>
        <begin position="1642"/>
        <end position="1660"/>
    </location>
</feature>